<dbReference type="Proteomes" id="UP000663844">
    <property type="component" value="Unassembled WGS sequence"/>
</dbReference>
<reference evidence="1" key="1">
    <citation type="submission" date="2021-02" db="EMBL/GenBank/DDBJ databases">
        <authorList>
            <person name="Nowell W R."/>
        </authorList>
    </citation>
    <scope>NUCLEOTIDE SEQUENCE</scope>
</reference>
<evidence type="ECO:0000313" key="1">
    <source>
        <dbReference type="EMBL" id="CAF4352292.1"/>
    </source>
</evidence>
<dbReference type="EMBL" id="CAJOAZ010021059">
    <property type="protein sequence ID" value="CAF4352292.1"/>
    <property type="molecule type" value="Genomic_DNA"/>
</dbReference>
<accession>A0A820L289</accession>
<evidence type="ECO:0000313" key="2">
    <source>
        <dbReference type="Proteomes" id="UP000663844"/>
    </source>
</evidence>
<organism evidence="1 2">
    <name type="scientific">Adineta steineri</name>
    <dbReference type="NCBI Taxonomy" id="433720"/>
    <lineage>
        <taxon>Eukaryota</taxon>
        <taxon>Metazoa</taxon>
        <taxon>Spiralia</taxon>
        <taxon>Gnathifera</taxon>
        <taxon>Rotifera</taxon>
        <taxon>Eurotatoria</taxon>
        <taxon>Bdelloidea</taxon>
        <taxon>Adinetida</taxon>
        <taxon>Adinetidae</taxon>
        <taxon>Adineta</taxon>
    </lineage>
</organism>
<sequence>PAVLHARDLHSPYDIVVNSDASASDVLKEAQRLAPHVKSINPSQRRTLYI</sequence>
<proteinExistence type="predicted"/>
<comment type="caution">
    <text evidence="1">The sequence shown here is derived from an EMBL/GenBank/DDBJ whole genome shotgun (WGS) entry which is preliminary data.</text>
</comment>
<dbReference type="AlphaFoldDB" id="A0A820L289"/>
<feature type="non-terminal residue" evidence="1">
    <location>
        <position position="1"/>
    </location>
</feature>
<protein>
    <submittedName>
        <fullName evidence="1">Uncharacterized protein</fullName>
    </submittedName>
</protein>
<gene>
    <name evidence="1" type="ORF">OXD698_LOCUS48841</name>
</gene>
<name>A0A820L289_9BILA</name>